<evidence type="ECO:0000313" key="2">
    <source>
        <dbReference type="Proteomes" id="UP001057452"/>
    </source>
</evidence>
<comment type="caution">
    <text evidence="1">The sequence shown here is derived from an EMBL/GenBank/DDBJ whole genome shotgun (WGS) entry which is preliminary data.</text>
</comment>
<protein>
    <submittedName>
        <fullName evidence="1">Uncharacterized protein</fullName>
    </submittedName>
</protein>
<gene>
    <name evidence="1" type="ORF">KUCAC02_020821</name>
</gene>
<evidence type="ECO:0000313" key="1">
    <source>
        <dbReference type="EMBL" id="KAI4825123.1"/>
    </source>
</evidence>
<reference evidence="1" key="1">
    <citation type="submission" date="2022-05" db="EMBL/GenBank/DDBJ databases">
        <title>Chromosome-level genome of Chaenocephalus aceratus.</title>
        <authorList>
            <person name="Park H."/>
        </authorList>
    </citation>
    <scope>NUCLEOTIDE SEQUENCE</scope>
    <source>
        <strain evidence="1">KU_202001</strain>
    </source>
</reference>
<organism evidence="1 2">
    <name type="scientific">Chaenocephalus aceratus</name>
    <name type="common">Blackfin icefish</name>
    <name type="synonym">Chaenichthys aceratus</name>
    <dbReference type="NCBI Taxonomy" id="36190"/>
    <lineage>
        <taxon>Eukaryota</taxon>
        <taxon>Metazoa</taxon>
        <taxon>Chordata</taxon>
        <taxon>Craniata</taxon>
        <taxon>Vertebrata</taxon>
        <taxon>Euteleostomi</taxon>
        <taxon>Actinopterygii</taxon>
        <taxon>Neopterygii</taxon>
        <taxon>Teleostei</taxon>
        <taxon>Neoteleostei</taxon>
        <taxon>Acanthomorphata</taxon>
        <taxon>Eupercaria</taxon>
        <taxon>Perciformes</taxon>
        <taxon>Notothenioidei</taxon>
        <taxon>Channichthyidae</taxon>
        <taxon>Chaenocephalus</taxon>
    </lineage>
</organism>
<sequence>MSCAAPGVSCFPEGRLKEQHQLQSAEKEFLKNLRITLNLYTRNLKSEEIQKALPTQTNNVNCRVLKKSPPKSFKILLKLNNRAWQRFISACPCTRSSTQI</sequence>
<name>A0ACB9XDL6_CHAAC</name>
<dbReference type="EMBL" id="CM043790">
    <property type="protein sequence ID" value="KAI4825123.1"/>
    <property type="molecule type" value="Genomic_DNA"/>
</dbReference>
<accession>A0ACB9XDL6</accession>
<dbReference type="Proteomes" id="UP001057452">
    <property type="component" value="Chromosome 6"/>
</dbReference>
<keyword evidence="2" id="KW-1185">Reference proteome</keyword>
<proteinExistence type="predicted"/>